<keyword evidence="1" id="KW-0802">TPR repeat</keyword>
<dbReference type="PANTHER" id="PTHR45588">
    <property type="entry name" value="TPR DOMAIN-CONTAINING PROTEIN"/>
    <property type="match status" value="1"/>
</dbReference>
<sequence length="547" mass="61376" precursor="true">MRLFLLCSALALAACNSPRFEASAPLYYDVGVVHRTVSTDSPEAQLWFDRGLGLCFGFNHEEALACFRQAVDADPECAMAWWGQAYAQGTNYNSPFMSDEASHAAFDAIARAVELADSATAVERALIDAMSKRFTWPAPQDRAELEAAYAEAMETVHGAYPDDPEVAALTAEALMQLRPWALWSHEGEPAPELARIRPVLEQGLQRWPDHPALCHLYIHAMEAGPEVGRAIPAARSLESLTPGLGHLVHMPSHIYTWTGRYDDVVRVNLRAVEVDDAYADFAGRENLYTAYRIHNYHFVAYGAMWDGRRDLALEYARQLVREIPDSLIEQMPDLFEVFTATPYHVMVRFGLWEELLAEPEPAADRQAARAVWRYARGVALASLGRVEEAQREQLAFRAARAAVPESRFLFQNPVANVLEVADRVLEGEIAYRRGDYDQAFASLRDAVAYDERLNYDEPWGWMEPVRHALGALLTEQGHYVEAEAVYRENLRRYPENGWALHGLAECLRGQGRTAEAARVQERFDAAWKRSDVVIPGSCFCKGLDLAG</sequence>
<keyword evidence="3" id="KW-1185">Reference proteome</keyword>
<dbReference type="EMBL" id="CP036287">
    <property type="protein sequence ID" value="QDU68122.1"/>
    <property type="molecule type" value="Genomic_DNA"/>
</dbReference>
<dbReference type="InterPro" id="IPR019734">
    <property type="entry name" value="TPR_rpt"/>
</dbReference>
<dbReference type="Gene3D" id="1.25.40.10">
    <property type="entry name" value="Tetratricopeptide repeat domain"/>
    <property type="match status" value="2"/>
</dbReference>
<dbReference type="KEGG" id="pbap:Pla133_32160"/>
<dbReference type="PANTHER" id="PTHR45588:SF1">
    <property type="entry name" value="WW DOMAIN-CONTAINING PROTEIN"/>
    <property type="match status" value="1"/>
</dbReference>
<feature type="repeat" description="TPR" evidence="1">
    <location>
        <begin position="44"/>
        <end position="77"/>
    </location>
</feature>
<dbReference type="InterPro" id="IPR011990">
    <property type="entry name" value="TPR-like_helical_dom_sf"/>
</dbReference>
<accession>A0A518BMB2</accession>
<dbReference type="PROSITE" id="PS51257">
    <property type="entry name" value="PROKAR_LIPOPROTEIN"/>
    <property type="match status" value="1"/>
</dbReference>
<dbReference type="Proteomes" id="UP000316921">
    <property type="component" value="Chromosome"/>
</dbReference>
<organism evidence="2 3">
    <name type="scientific">Engelhardtia mirabilis</name>
    <dbReference type="NCBI Taxonomy" id="2528011"/>
    <lineage>
        <taxon>Bacteria</taxon>
        <taxon>Pseudomonadati</taxon>
        <taxon>Planctomycetota</taxon>
        <taxon>Planctomycetia</taxon>
        <taxon>Planctomycetia incertae sedis</taxon>
        <taxon>Engelhardtia</taxon>
    </lineage>
</organism>
<evidence type="ECO:0000313" key="3">
    <source>
        <dbReference type="Proteomes" id="UP000316921"/>
    </source>
</evidence>
<dbReference type="SMART" id="SM00028">
    <property type="entry name" value="TPR"/>
    <property type="match status" value="3"/>
</dbReference>
<gene>
    <name evidence="2" type="ORF">Pla133_32160</name>
</gene>
<proteinExistence type="predicted"/>
<dbReference type="Pfam" id="PF14559">
    <property type="entry name" value="TPR_19"/>
    <property type="match status" value="1"/>
</dbReference>
<dbReference type="SUPFAM" id="SSF48452">
    <property type="entry name" value="TPR-like"/>
    <property type="match status" value="2"/>
</dbReference>
<name>A0A518BMB2_9BACT</name>
<dbReference type="RefSeq" id="WP_419191580.1">
    <property type="nucleotide sequence ID" value="NZ_CP036287.1"/>
</dbReference>
<evidence type="ECO:0000313" key="2">
    <source>
        <dbReference type="EMBL" id="QDU68122.1"/>
    </source>
</evidence>
<reference evidence="2 3" key="1">
    <citation type="submission" date="2019-02" db="EMBL/GenBank/DDBJ databases">
        <title>Deep-cultivation of Planctomycetes and their phenomic and genomic characterization uncovers novel biology.</title>
        <authorList>
            <person name="Wiegand S."/>
            <person name="Jogler M."/>
            <person name="Boedeker C."/>
            <person name="Pinto D."/>
            <person name="Vollmers J."/>
            <person name="Rivas-Marin E."/>
            <person name="Kohn T."/>
            <person name="Peeters S.H."/>
            <person name="Heuer A."/>
            <person name="Rast P."/>
            <person name="Oberbeckmann S."/>
            <person name="Bunk B."/>
            <person name="Jeske O."/>
            <person name="Meyerdierks A."/>
            <person name="Storesund J.E."/>
            <person name="Kallscheuer N."/>
            <person name="Luecker S."/>
            <person name="Lage O.M."/>
            <person name="Pohl T."/>
            <person name="Merkel B.J."/>
            <person name="Hornburger P."/>
            <person name="Mueller R.-W."/>
            <person name="Bruemmer F."/>
            <person name="Labrenz M."/>
            <person name="Spormann A.M."/>
            <person name="Op den Camp H."/>
            <person name="Overmann J."/>
            <person name="Amann R."/>
            <person name="Jetten M.S.M."/>
            <person name="Mascher T."/>
            <person name="Medema M.H."/>
            <person name="Devos D.P."/>
            <person name="Kaster A.-K."/>
            <person name="Ovreas L."/>
            <person name="Rohde M."/>
            <person name="Galperin M.Y."/>
            <person name="Jogler C."/>
        </authorList>
    </citation>
    <scope>NUCLEOTIDE SEQUENCE [LARGE SCALE GENOMIC DNA]</scope>
    <source>
        <strain evidence="2 3">Pla133</strain>
    </source>
</reference>
<dbReference type="AlphaFoldDB" id="A0A518BMB2"/>
<protein>
    <submittedName>
        <fullName evidence="2">Tetratricopeptide repeat protein</fullName>
    </submittedName>
</protein>
<evidence type="ECO:0000256" key="1">
    <source>
        <dbReference type="PROSITE-ProRule" id="PRU00339"/>
    </source>
</evidence>
<dbReference type="PROSITE" id="PS50005">
    <property type="entry name" value="TPR"/>
    <property type="match status" value="1"/>
</dbReference>